<dbReference type="InterPro" id="IPR008146">
    <property type="entry name" value="Gln_synth_cat_dom"/>
</dbReference>
<dbReference type="Gene3D" id="3.10.20.70">
    <property type="entry name" value="Glutamine synthetase, N-terminal domain"/>
    <property type="match status" value="1"/>
</dbReference>
<dbReference type="InterPro" id="IPR014746">
    <property type="entry name" value="Gln_synth/guanido_kin_cat_dom"/>
</dbReference>
<keyword evidence="7" id="KW-1185">Reference proteome</keyword>
<comment type="caution">
    <text evidence="6">The sequence shown here is derived from an EMBL/GenBank/DDBJ whole genome shotgun (WGS) entry which is preliminary data.</text>
</comment>
<dbReference type="InterPro" id="IPR036651">
    <property type="entry name" value="Gln_synt_N_sf"/>
</dbReference>
<sequence length="450" mass="47126">MTKQASAAAKDLAAAGVGGTQIAWADNNGIPRSRIVPLSGLAGAATRGVGITALFAVFDTHDGITFAHPGLPTPSGDVRLVPVVDRLRRLAGQPALAWAPGRQIAADGSPWPYCQRTALENVVAVTFERGYEIRAGFEMEFAVAPAGATGIASSPGHPGPAYSPHALIPLDEFVATLLHDFDANGLRLNQFHAEYGPAQLELSLAATDPVSAADDQLLARQTLHAAAHKHGLRLSFAPIVSPEAAGNGWHLHTSVWRRGRNLLAGEGVPGAEGAGYIAGLLRDLPAVTAVTAPSVPSTLRLRPGYFASAYAFWGVENREAPLRYVPGTRLLGEDHANVELKPCDASANPYLALAAVITAGVAGLVEGLSLPDPVGEDPGTWPPGRRAAAGIDRLPATPGEQDAALAASARMREALGEELLGAFRAVRAADRRWAADRPLEDVVAAHLWRY</sequence>
<dbReference type="PANTHER" id="PTHR43785:SF12">
    <property type="entry name" value="TYPE-1 GLUTAMINE SYNTHETASE 2"/>
    <property type="match status" value="1"/>
</dbReference>
<proteinExistence type="inferred from homology"/>
<evidence type="ECO:0000313" key="7">
    <source>
        <dbReference type="Proteomes" id="UP001229651"/>
    </source>
</evidence>
<keyword evidence="2 6" id="KW-0436">Ligase</keyword>
<evidence type="ECO:0000259" key="5">
    <source>
        <dbReference type="PROSITE" id="PS51987"/>
    </source>
</evidence>
<dbReference type="PANTHER" id="PTHR43785">
    <property type="entry name" value="GAMMA-GLUTAMYLPUTRESCINE SYNTHETASE"/>
    <property type="match status" value="1"/>
</dbReference>
<evidence type="ECO:0000313" key="6">
    <source>
        <dbReference type="EMBL" id="MDQ0380201.1"/>
    </source>
</evidence>
<reference evidence="6 7" key="1">
    <citation type="submission" date="2023-07" db="EMBL/GenBank/DDBJ databases">
        <title>Sequencing the genomes of 1000 actinobacteria strains.</title>
        <authorList>
            <person name="Klenk H.-P."/>
        </authorList>
    </citation>
    <scope>NUCLEOTIDE SEQUENCE [LARGE SCALE GENOMIC DNA]</scope>
    <source>
        <strain evidence="6 7">DSM 45805</strain>
    </source>
</reference>
<accession>A0ABU0EY52</accession>
<dbReference type="EC" id="6.3.1.2" evidence="6"/>
<evidence type="ECO:0000256" key="4">
    <source>
        <dbReference type="RuleBase" id="RU000384"/>
    </source>
</evidence>
<evidence type="ECO:0000256" key="2">
    <source>
        <dbReference type="ARBA" id="ARBA00022598"/>
    </source>
</evidence>
<feature type="domain" description="GS catalytic" evidence="5">
    <location>
        <begin position="115"/>
        <end position="450"/>
    </location>
</feature>
<dbReference type="EMBL" id="JAUSUT010000001">
    <property type="protein sequence ID" value="MDQ0380201.1"/>
    <property type="molecule type" value="Genomic_DNA"/>
</dbReference>
<dbReference type="SUPFAM" id="SSF55931">
    <property type="entry name" value="Glutamine synthetase/guanido kinase"/>
    <property type="match status" value="1"/>
</dbReference>
<dbReference type="SMART" id="SM01230">
    <property type="entry name" value="Gln-synt_C"/>
    <property type="match status" value="1"/>
</dbReference>
<dbReference type="Pfam" id="PF00120">
    <property type="entry name" value="Gln-synt_C"/>
    <property type="match status" value="1"/>
</dbReference>
<evidence type="ECO:0000256" key="3">
    <source>
        <dbReference type="PROSITE-ProRule" id="PRU01331"/>
    </source>
</evidence>
<organism evidence="6 7">
    <name type="scientific">Amycolatopsis thermophila</name>
    <dbReference type="NCBI Taxonomy" id="206084"/>
    <lineage>
        <taxon>Bacteria</taxon>
        <taxon>Bacillati</taxon>
        <taxon>Actinomycetota</taxon>
        <taxon>Actinomycetes</taxon>
        <taxon>Pseudonocardiales</taxon>
        <taxon>Pseudonocardiaceae</taxon>
        <taxon>Amycolatopsis</taxon>
    </lineage>
</organism>
<dbReference type="RefSeq" id="WP_306994008.1">
    <property type="nucleotide sequence ID" value="NZ_JAUSUT010000001.1"/>
</dbReference>
<name>A0ABU0EY52_9PSEU</name>
<gene>
    <name evidence="6" type="ORF">FB470_004195</name>
</gene>
<comment type="similarity">
    <text evidence="1 3 4">Belongs to the glutamine synthetase family.</text>
</comment>
<protein>
    <submittedName>
        <fullName evidence="6">Glutamine synthetase</fullName>
        <ecNumber evidence="6">6.3.1.2</ecNumber>
    </submittedName>
</protein>
<evidence type="ECO:0000256" key="1">
    <source>
        <dbReference type="ARBA" id="ARBA00009897"/>
    </source>
</evidence>
<dbReference type="GO" id="GO:0004356">
    <property type="term" value="F:glutamine synthetase activity"/>
    <property type="evidence" value="ECO:0007669"/>
    <property type="project" value="UniProtKB-EC"/>
</dbReference>
<dbReference type="PROSITE" id="PS51987">
    <property type="entry name" value="GS_CATALYTIC"/>
    <property type="match status" value="1"/>
</dbReference>
<dbReference type="Gene3D" id="3.30.590.10">
    <property type="entry name" value="Glutamine synthetase/guanido kinase, catalytic domain"/>
    <property type="match status" value="1"/>
</dbReference>
<dbReference type="Proteomes" id="UP001229651">
    <property type="component" value="Unassembled WGS sequence"/>
</dbReference>